<name>A0A0P0XF02_ORYSJ</name>
<keyword evidence="2" id="KW-1185">Reference proteome</keyword>
<dbReference type="PaxDb" id="39947-A0A0P0XF02"/>
<dbReference type="EMBL" id="AP014964">
    <property type="protein sequence ID" value="BAT05033.1"/>
    <property type="molecule type" value="Genomic_DNA"/>
</dbReference>
<dbReference type="Gramene" id="Os08t0346001-00">
    <property type="protein sequence ID" value="Os08t0346001-00"/>
    <property type="gene ID" value="Os08g0346001"/>
</dbReference>
<evidence type="ECO:0000313" key="1">
    <source>
        <dbReference type="EMBL" id="BAT05033.1"/>
    </source>
</evidence>
<reference evidence="1 2" key="2">
    <citation type="journal article" date="2013" name="Plant Cell Physiol.">
        <title>Rice Annotation Project Database (RAP-DB): an integrative and interactive database for rice genomics.</title>
        <authorList>
            <person name="Sakai H."/>
            <person name="Lee S.S."/>
            <person name="Tanaka T."/>
            <person name="Numa H."/>
            <person name="Kim J."/>
            <person name="Kawahara Y."/>
            <person name="Wakimoto H."/>
            <person name="Yang C.C."/>
            <person name="Iwamoto M."/>
            <person name="Abe T."/>
            <person name="Yamada Y."/>
            <person name="Muto A."/>
            <person name="Inokuchi H."/>
            <person name="Ikemura T."/>
            <person name="Matsumoto T."/>
            <person name="Sasaki T."/>
            <person name="Itoh T."/>
        </authorList>
    </citation>
    <scope>NUCLEOTIDE SEQUENCE [LARGE SCALE GENOMIC DNA]</scope>
    <source>
        <strain evidence="2">cv. Nipponbare</strain>
    </source>
</reference>
<feature type="non-terminal residue" evidence="1">
    <location>
        <position position="1"/>
    </location>
</feature>
<reference evidence="2" key="1">
    <citation type="journal article" date="2005" name="Nature">
        <title>The map-based sequence of the rice genome.</title>
        <authorList>
            <consortium name="International rice genome sequencing project (IRGSP)"/>
            <person name="Matsumoto T."/>
            <person name="Wu J."/>
            <person name="Kanamori H."/>
            <person name="Katayose Y."/>
            <person name="Fujisawa M."/>
            <person name="Namiki N."/>
            <person name="Mizuno H."/>
            <person name="Yamamoto K."/>
            <person name="Antonio B.A."/>
            <person name="Baba T."/>
            <person name="Sakata K."/>
            <person name="Nagamura Y."/>
            <person name="Aoki H."/>
            <person name="Arikawa K."/>
            <person name="Arita K."/>
            <person name="Bito T."/>
            <person name="Chiden Y."/>
            <person name="Fujitsuka N."/>
            <person name="Fukunaka R."/>
            <person name="Hamada M."/>
            <person name="Harada C."/>
            <person name="Hayashi A."/>
            <person name="Hijishita S."/>
            <person name="Honda M."/>
            <person name="Hosokawa S."/>
            <person name="Ichikawa Y."/>
            <person name="Idonuma A."/>
            <person name="Iijima M."/>
            <person name="Ikeda M."/>
            <person name="Ikeno M."/>
            <person name="Ito K."/>
            <person name="Ito S."/>
            <person name="Ito T."/>
            <person name="Ito Y."/>
            <person name="Ito Y."/>
            <person name="Iwabuchi A."/>
            <person name="Kamiya K."/>
            <person name="Karasawa W."/>
            <person name="Kurita K."/>
            <person name="Katagiri S."/>
            <person name="Kikuta A."/>
            <person name="Kobayashi H."/>
            <person name="Kobayashi N."/>
            <person name="Machita K."/>
            <person name="Maehara T."/>
            <person name="Masukawa M."/>
            <person name="Mizubayashi T."/>
            <person name="Mukai Y."/>
            <person name="Nagasaki H."/>
            <person name="Nagata Y."/>
            <person name="Naito S."/>
            <person name="Nakashima M."/>
            <person name="Nakama Y."/>
            <person name="Nakamichi Y."/>
            <person name="Nakamura M."/>
            <person name="Meguro A."/>
            <person name="Negishi M."/>
            <person name="Ohta I."/>
            <person name="Ohta T."/>
            <person name="Okamoto M."/>
            <person name="Ono N."/>
            <person name="Saji S."/>
            <person name="Sakaguchi M."/>
            <person name="Sakai K."/>
            <person name="Shibata M."/>
            <person name="Shimokawa T."/>
            <person name="Song J."/>
            <person name="Takazaki Y."/>
            <person name="Terasawa K."/>
            <person name="Tsugane M."/>
            <person name="Tsuji K."/>
            <person name="Ueda S."/>
            <person name="Waki K."/>
            <person name="Yamagata H."/>
            <person name="Yamamoto M."/>
            <person name="Yamamoto S."/>
            <person name="Yamane H."/>
            <person name="Yoshiki S."/>
            <person name="Yoshihara R."/>
            <person name="Yukawa K."/>
            <person name="Zhong H."/>
            <person name="Yano M."/>
            <person name="Yuan Q."/>
            <person name="Ouyang S."/>
            <person name="Liu J."/>
            <person name="Jones K.M."/>
            <person name="Gansberger K."/>
            <person name="Moffat K."/>
            <person name="Hill J."/>
            <person name="Bera J."/>
            <person name="Fadrosh D."/>
            <person name="Jin S."/>
            <person name="Johri S."/>
            <person name="Kim M."/>
            <person name="Overton L."/>
            <person name="Reardon M."/>
            <person name="Tsitrin T."/>
            <person name="Vuong H."/>
            <person name="Weaver B."/>
            <person name="Ciecko A."/>
            <person name="Tallon L."/>
            <person name="Jackson J."/>
            <person name="Pai G."/>
            <person name="Aken S.V."/>
            <person name="Utterback T."/>
            <person name="Reidmuller S."/>
            <person name="Feldblyum T."/>
            <person name="Hsiao J."/>
            <person name="Zismann V."/>
            <person name="Iobst S."/>
            <person name="de Vazeille A.R."/>
            <person name="Buell C.R."/>
            <person name="Ying K."/>
            <person name="Li Y."/>
            <person name="Lu T."/>
            <person name="Huang Y."/>
            <person name="Zhao Q."/>
            <person name="Feng Q."/>
            <person name="Zhang L."/>
            <person name="Zhu J."/>
            <person name="Weng Q."/>
            <person name="Mu J."/>
            <person name="Lu Y."/>
            <person name="Fan D."/>
            <person name="Liu Y."/>
            <person name="Guan J."/>
            <person name="Zhang Y."/>
            <person name="Yu S."/>
            <person name="Liu X."/>
            <person name="Zhang Y."/>
            <person name="Hong G."/>
            <person name="Han B."/>
            <person name="Choisne N."/>
            <person name="Demange N."/>
            <person name="Orjeda G."/>
            <person name="Samain S."/>
            <person name="Cattolico L."/>
            <person name="Pelletier E."/>
            <person name="Couloux A."/>
            <person name="Segurens B."/>
            <person name="Wincker P."/>
            <person name="D'Hont A."/>
            <person name="Scarpelli C."/>
            <person name="Weissenbach J."/>
            <person name="Salanoubat M."/>
            <person name="Quetier F."/>
            <person name="Yu Y."/>
            <person name="Kim H.R."/>
            <person name="Rambo T."/>
            <person name="Currie J."/>
            <person name="Collura K."/>
            <person name="Luo M."/>
            <person name="Yang T."/>
            <person name="Ammiraju J.S.S."/>
            <person name="Engler F."/>
            <person name="Soderlund C."/>
            <person name="Wing R.A."/>
            <person name="Palmer L.E."/>
            <person name="de la Bastide M."/>
            <person name="Spiegel L."/>
            <person name="Nascimento L."/>
            <person name="Zutavern T."/>
            <person name="O'Shaughnessy A."/>
            <person name="Dike S."/>
            <person name="Dedhia N."/>
            <person name="Preston R."/>
            <person name="Balija V."/>
            <person name="McCombie W.R."/>
            <person name="Chow T."/>
            <person name="Chen H."/>
            <person name="Chung M."/>
            <person name="Chen C."/>
            <person name="Shaw J."/>
            <person name="Wu H."/>
            <person name="Hsiao K."/>
            <person name="Chao Y."/>
            <person name="Chu M."/>
            <person name="Cheng C."/>
            <person name="Hour A."/>
            <person name="Lee P."/>
            <person name="Lin S."/>
            <person name="Lin Y."/>
            <person name="Liou J."/>
            <person name="Liu S."/>
            <person name="Hsing Y."/>
            <person name="Raghuvanshi S."/>
            <person name="Mohanty A."/>
            <person name="Bharti A.K."/>
            <person name="Gaur A."/>
            <person name="Gupta V."/>
            <person name="Kumar D."/>
            <person name="Ravi V."/>
            <person name="Vij S."/>
            <person name="Kapur A."/>
            <person name="Khurana P."/>
            <person name="Khurana P."/>
            <person name="Khurana J.P."/>
            <person name="Tyagi A.K."/>
            <person name="Gaikwad K."/>
            <person name="Singh A."/>
            <person name="Dalal V."/>
            <person name="Srivastava S."/>
            <person name="Dixit A."/>
            <person name="Pal A.K."/>
            <person name="Ghazi I.A."/>
            <person name="Yadav M."/>
            <person name="Pandit A."/>
            <person name="Bhargava A."/>
            <person name="Sureshbabu K."/>
            <person name="Batra K."/>
            <person name="Sharma T.R."/>
            <person name="Mohapatra T."/>
            <person name="Singh N.K."/>
            <person name="Messing J."/>
            <person name="Nelson A.B."/>
            <person name="Fuks G."/>
            <person name="Kavchok S."/>
            <person name="Keizer G."/>
            <person name="Linton E."/>
            <person name="Llaca V."/>
            <person name="Song R."/>
            <person name="Tanyolac B."/>
            <person name="Young S."/>
            <person name="Ho-Il K."/>
            <person name="Hahn J.H."/>
            <person name="Sangsakoo G."/>
            <person name="Vanavichit A."/>
            <person name="de Mattos Luiz.A.T."/>
            <person name="Zimmer P.D."/>
            <person name="Malone G."/>
            <person name="Dellagostin O."/>
            <person name="de Oliveira A.C."/>
            <person name="Bevan M."/>
            <person name="Bancroft I."/>
            <person name="Minx P."/>
            <person name="Cordum H."/>
            <person name="Wilson R."/>
            <person name="Cheng Z."/>
            <person name="Jin W."/>
            <person name="Jiang J."/>
            <person name="Leong S.A."/>
            <person name="Iwama H."/>
            <person name="Gojobori T."/>
            <person name="Itoh T."/>
            <person name="Niimura Y."/>
            <person name="Fujii Y."/>
            <person name="Habara T."/>
            <person name="Sakai H."/>
            <person name="Sato Y."/>
            <person name="Wilson G."/>
            <person name="Kumar K."/>
            <person name="McCouch S."/>
            <person name="Juretic N."/>
            <person name="Hoen D."/>
            <person name="Wright S."/>
            <person name="Bruskiewich R."/>
            <person name="Bureau T."/>
            <person name="Miyao A."/>
            <person name="Hirochika H."/>
            <person name="Nishikawa T."/>
            <person name="Kadowaki K."/>
            <person name="Sugiura M."/>
            <person name="Burr B."/>
            <person name="Sasaki T."/>
        </authorList>
    </citation>
    <scope>NUCLEOTIDE SEQUENCE [LARGE SCALE GENOMIC DNA]</scope>
    <source>
        <strain evidence="2">cv. Nipponbare</strain>
    </source>
</reference>
<gene>
    <name evidence="1" type="ordered locus">Os08g0346001</name>
    <name evidence="1" type="ORF">OSNPB_080346001</name>
</gene>
<proteinExistence type="predicted"/>
<dbReference type="OMA" id="NGNATFF"/>
<dbReference type="Proteomes" id="UP000059680">
    <property type="component" value="Chromosome 8"/>
</dbReference>
<organism evidence="1 2">
    <name type="scientific">Oryza sativa subsp. japonica</name>
    <name type="common">Rice</name>
    <dbReference type="NCBI Taxonomy" id="39947"/>
    <lineage>
        <taxon>Eukaryota</taxon>
        <taxon>Viridiplantae</taxon>
        <taxon>Streptophyta</taxon>
        <taxon>Embryophyta</taxon>
        <taxon>Tracheophyta</taxon>
        <taxon>Spermatophyta</taxon>
        <taxon>Magnoliopsida</taxon>
        <taxon>Liliopsida</taxon>
        <taxon>Poales</taxon>
        <taxon>Poaceae</taxon>
        <taxon>BOP clade</taxon>
        <taxon>Oryzoideae</taxon>
        <taxon>Oryzeae</taxon>
        <taxon>Oryzinae</taxon>
        <taxon>Oryza</taxon>
        <taxon>Oryza sativa</taxon>
    </lineage>
</organism>
<evidence type="ECO:0000313" key="2">
    <source>
        <dbReference type="Proteomes" id="UP000059680"/>
    </source>
</evidence>
<reference evidence="1 2" key="3">
    <citation type="journal article" date="2013" name="Rice">
        <title>Improvement of the Oryza sativa Nipponbare reference genome using next generation sequence and optical map data.</title>
        <authorList>
            <person name="Kawahara Y."/>
            <person name="de la Bastide M."/>
            <person name="Hamilton J.P."/>
            <person name="Kanamori H."/>
            <person name="McCombie W.R."/>
            <person name="Ouyang S."/>
            <person name="Schwartz D.C."/>
            <person name="Tanaka T."/>
            <person name="Wu J."/>
            <person name="Zhou S."/>
            <person name="Childs K.L."/>
            <person name="Davidson R.M."/>
            <person name="Lin H."/>
            <person name="Quesada-Ocampo L."/>
            <person name="Vaillancourt B."/>
            <person name="Sakai H."/>
            <person name="Lee S.S."/>
            <person name="Kim J."/>
            <person name="Numa H."/>
            <person name="Itoh T."/>
            <person name="Buell C.R."/>
            <person name="Matsumoto T."/>
        </authorList>
    </citation>
    <scope>NUCLEOTIDE SEQUENCE [LARGE SCALE GENOMIC DNA]</scope>
    <source>
        <strain evidence="2">cv. Nipponbare</strain>
    </source>
</reference>
<sequence>LTSYNCSAREQSILDHGNNATFDKVSISLSCSFLDIKINLEYLHIISNTSILVDDCPSNVAILPNTNGNATFFTKEFLVCFSL</sequence>
<protein>
    <submittedName>
        <fullName evidence="1">Os08g0346001 protein</fullName>
    </submittedName>
</protein>
<accession>A0A0P0XF02</accession>
<dbReference type="AlphaFoldDB" id="A0A0P0XF02"/>
<dbReference type="InParanoid" id="A0A0P0XF02"/>